<evidence type="ECO:0000313" key="1">
    <source>
        <dbReference type="EMBL" id="TWT35186.1"/>
    </source>
</evidence>
<name>A0A5C5V9A1_9BACT</name>
<dbReference type="EMBL" id="SIHJ01000001">
    <property type="protein sequence ID" value="TWT35186.1"/>
    <property type="molecule type" value="Genomic_DNA"/>
</dbReference>
<dbReference type="AlphaFoldDB" id="A0A5C5V9A1"/>
<keyword evidence="2" id="KW-1185">Reference proteome</keyword>
<accession>A0A5C5V9A1</accession>
<dbReference type="Proteomes" id="UP000316714">
    <property type="component" value="Unassembled WGS sequence"/>
</dbReference>
<organism evidence="1 2">
    <name type="scientific">Posidoniimonas corsicana</name>
    <dbReference type="NCBI Taxonomy" id="1938618"/>
    <lineage>
        <taxon>Bacteria</taxon>
        <taxon>Pseudomonadati</taxon>
        <taxon>Planctomycetota</taxon>
        <taxon>Planctomycetia</taxon>
        <taxon>Pirellulales</taxon>
        <taxon>Lacipirellulaceae</taxon>
        <taxon>Posidoniimonas</taxon>
    </lineage>
</organism>
<proteinExistence type="predicted"/>
<sequence>MPSPTQIHPQEAYIRQLPDGSVLEAEVSPCSFIYSDYPLQLKVTLRLDNGAAGGVVYPTVRGLSAAAATKADVRSLLDTVQTVPCSRCTAPAFDPTAVATNRSGLCESCYMGHWTAEFERRLDEQRRQLAQQDSAQKAAGMRFRASAWIHGPVGDDKQVDWYFCARPSDYVMQQLLRDAGCEALDDYEIIPL</sequence>
<comment type="caution">
    <text evidence="1">The sequence shown here is derived from an EMBL/GenBank/DDBJ whole genome shotgun (WGS) entry which is preliminary data.</text>
</comment>
<evidence type="ECO:0000313" key="2">
    <source>
        <dbReference type="Proteomes" id="UP000316714"/>
    </source>
</evidence>
<gene>
    <name evidence="1" type="ORF">KOR34_00740</name>
</gene>
<protein>
    <submittedName>
        <fullName evidence="1">Uncharacterized protein</fullName>
    </submittedName>
</protein>
<reference evidence="1 2" key="1">
    <citation type="submission" date="2019-02" db="EMBL/GenBank/DDBJ databases">
        <title>Deep-cultivation of Planctomycetes and their phenomic and genomic characterization uncovers novel biology.</title>
        <authorList>
            <person name="Wiegand S."/>
            <person name="Jogler M."/>
            <person name="Boedeker C."/>
            <person name="Pinto D."/>
            <person name="Vollmers J."/>
            <person name="Rivas-Marin E."/>
            <person name="Kohn T."/>
            <person name="Peeters S.H."/>
            <person name="Heuer A."/>
            <person name="Rast P."/>
            <person name="Oberbeckmann S."/>
            <person name="Bunk B."/>
            <person name="Jeske O."/>
            <person name="Meyerdierks A."/>
            <person name="Storesund J.E."/>
            <person name="Kallscheuer N."/>
            <person name="Luecker S."/>
            <person name="Lage O.M."/>
            <person name="Pohl T."/>
            <person name="Merkel B.J."/>
            <person name="Hornburger P."/>
            <person name="Mueller R.-W."/>
            <person name="Bruemmer F."/>
            <person name="Labrenz M."/>
            <person name="Spormann A.M."/>
            <person name="Op Den Camp H."/>
            <person name="Overmann J."/>
            <person name="Amann R."/>
            <person name="Jetten M.S.M."/>
            <person name="Mascher T."/>
            <person name="Medema M.H."/>
            <person name="Devos D.P."/>
            <person name="Kaster A.-K."/>
            <person name="Ovreas L."/>
            <person name="Rohde M."/>
            <person name="Galperin M.Y."/>
            <person name="Jogler C."/>
        </authorList>
    </citation>
    <scope>NUCLEOTIDE SEQUENCE [LARGE SCALE GENOMIC DNA]</scope>
    <source>
        <strain evidence="1 2">KOR34</strain>
    </source>
</reference>